<keyword evidence="7" id="KW-1185">Reference proteome</keyword>
<dbReference type="InterPro" id="IPR057240">
    <property type="entry name" value="ParB_dimer_C"/>
</dbReference>
<dbReference type="CDD" id="cd16393">
    <property type="entry name" value="SPO0J_N"/>
    <property type="match status" value="1"/>
</dbReference>
<dbReference type="EMBL" id="CP004350">
    <property type="protein sequence ID" value="AHI21370.1"/>
    <property type="molecule type" value="Genomic_DNA"/>
</dbReference>
<keyword evidence="2" id="KW-0159">Chromosome partition</keyword>
<name>A0ABM5PUK9_9CORY</name>
<evidence type="ECO:0000256" key="3">
    <source>
        <dbReference type="ARBA" id="ARBA00023125"/>
    </source>
</evidence>
<dbReference type="PANTHER" id="PTHR33375">
    <property type="entry name" value="CHROMOSOME-PARTITIONING PROTEIN PARB-RELATED"/>
    <property type="match status" value="1"/>
</dbReference>
<dbReference type="SUPFAM" id="SSF109709">
    <property type="entry name" value="KorB DNA-binding domain-like"/>
    <property type="match status" value="1"/>
</dbReference>
<dbReference type="GeneID" id="82878911"/>
<evidence type="ECO:0000259" key="5">
    <source>
        <dbReference type="SMART" id="SM00470"/>
    </source>
</evidence>
<reference evidence="7" key="1">
    <citation type="submission" date="2013-02" db="EMBL/GenBank/DDBJ databases">
        <title>The complete genome sequence of Corynebacterium casei LMG S-19264 (=DSM 44701).</title>
        <authorList>
            <person name="Ruckert C."/>
            <person name="Albersmeier A."/>
            <person name="Kalinowski J."/>
        </authorList>
    </citation>
    <scope>NUCLEOTIDE SEQUENCE [LARGE SCALE GENOMIC DNA]</scope>
    <source>
        <strain evidence="7">LMG S-19264</strain>
    </source>
</reference>
<organism evidence="6 7">
    <name type="scientific">Corynebacterium casei LMG S-19264</name>
    <dbReference type="NCBI Taxonomy" id="1285583"/>
    <lineage>
        <taxon>Bacteria</taxon>
        <taxon>Bacillati</taxon>
        <taxon>Actinomycetota</taxon>
        <taxon>Actinomycetes</taxon>
        <taxon>Mycobacteriales</taxon>
        <taxon>Corynebacteriaceae</taxon>
        <taxon>Corynebacterium</taxon>
    </lineage>
</organism>
<gene>
    <name evidence="6" type="ORF">CCASEI_14120</name>
</gene>
<feature type="compositionally biased region" description="Low complexity" evidence="4">
    <location>
        <begin position="80"/>
        <end position="94"/>
    </location>
</feature>
<dbReference type="SMART" id="SM00470">
    <property type="entry name" value="ParB"/>
    <property type="match status" value="1"/>
</dbReference>
<protein>
    <submittedName>
        <fullName evidence="6">Chromosome partitioning protein ParB</fullName>
    </submittedName>
</protein>
<dbReference type="Pfam" id="PF17762">
    <property type="entry name" value="HTH_ParB"/>
    <property type="match status" value="1"/>
</dbReference>
<dbReference type="InterPro" id="IPR003115">
    <property type="entry name" value="ParB_N"/>
</dbReference>
<dbReference type="Gene3D" id="1.10.10.2830">
    <property type="match status" value="1"/>
</dbReference>
<sequence>MADKKPQVKQGGLGKGLAALIPTGPDAPTRKPRLGDSAADVILGIAQPRDSQGNPASDDATDAKSGQSGQSDKVKGGLGKSTSSQGGSAQSGGKRVSGAPTIGTGTSKKRQPKPASIGATYREISIGEIQPNPKQPRTVFDEEELNELVHSIREFGLLQPVVVRPSGDGGFELIMGERRWRASSKAGLATIPAIVRDTADDSLLRDALLENIHRVQLNPLEEAHAYQQLLEEFDVTQNELADRIGRSRPQITNTLRLLRLPVEVQRRVAAGVLSSGHARALLGLDDKDVMDKLAQRIIAEGMSVRATEEAVTLIKRNGMPDEPKPKPAQPQPEFFTHAGERLSDRFDTRVTVTMGKRKGKMVVEFGDQEDFERIMALIDGAGAQGS</sequence>
<evidence type="ECO:0000256" key="1">
    <source>
        <dbReference type="ARBA" id="ARBA00006295"/>
    </source>
</evidence>
<dbReference type="RefSeq" id="WP_006822282.1">
    <property type="nucleotide sequence ID" value="NZ_CP004350.1"/>
</dbReference>
<dbReference type="InterPro" id="IPR050336">
    <property type="entry name" value="Chromosome_partition/occlusion"/>
</dbReference>
<dbReference type="Gene3D" id="3.90.1530.30">
    <property type="match status" value="1"/>
</dbReference>
<keyword evidence="3" id="KW-0238">DNA-binding</keyword>
<evidence type="ECO:0000313" key="6">
    <source>
        <dbReference type="EMBL" id="AHI21370.1"/>
    </source>
</evidence>
<dbReference type="Pfam" id="PF23552">
    <property type="entry name" value="ParB_C"/>
    <property type="match status" value="1"/>
</dbReference>
<dbReference type="InterPro" id="IPR004437">
    <property type="entry name" value="ParB/RepB/Spo0J"/>
</dbReference>
<evidence type="ECO:0000256" key="2">
    <source>
        <dbReference type="ARBA" id="ARBA00022829"/>
    </source>
</evidence>
<dbReference type="Pfam" id="PF02195">
    <property type="entry name" value="ParB_N"/>
    <property type="match status" value="1"/>
</dbReference>
<feature type="domain" description="ParB-like N-terminal" evidence="5">
    <location>
        <begin position="122"/>
        <end position="212"/>
    </location>
</feature>
<accession>A0ABM5PUK9</accession>
<comment type="similarity">
    <text evidence="1">Belongs to the ParB family.</text>
</comment>
<dbReference type="SUPFAM" id="SSF110849">
    <property type="entry name" value="ParB/Sulfiredoxin"/>
    <property type="match status" value="1"/>
</dbReference>
<dbReference type="NCBIfam" id="TIGR00180">
    <property type="entry name" value="parB_part"/>
    <property type="match status" value="1"/>
</dbReference>
<dbReference type="InterPro" id="IPR041468">
    <property type="entry name" value="HTH_ParB/Spo0J"/>
</dbReference>
<dbReference type="InterPro" id="IPR036086">
    <property type="entry name" value="ParB/Sulfiredoxin_sf"/>
</dbReference>
<evidence type="ECO:0000313" key="7">
    <source>
        <dbReference type="Proteomes" id="UP000019226"/>
    </source>
</evidence>
<feature type="region of interest" description="Disordered" evidence="4">
    <location>
        <begin position="1"/>
        <end position="116"/>
    </location>
</feature>
<dbReference type="Proteomes" id="UP000019226">
    <property type="component" value="Chromosome"/>
</dbReference>
<dbReference type="PANTHER" id="PTHR33375:SF1">
    <property type="entry name" value="CHROMOSOME-PARTITIONING PROTEIN PARB-RELATED"/>
    <property type="match status" value="1"/>
</dbReference>
<proteinExistence type="inferred from homology"/>
<evidence type="ECO:0000256" key="4">
    <source>
        <dbReference type="SAM" id="MobiDB-lite"/>
    </source>
</evidence>